<accession>A0A2T3NZQ1</accession>
<feature type="signal peptide" evidence="1">
    <location>
        <begin position="1"/>
        <end position="20"/>
    </location>
</feature>
<organism evidence="2 3">
    <name type="scientific">Photobacterium sanctipauli</name>
    <dbReference type="NCBI Taxonomy" id="1342794"/>
    <lineage>
        <taxon>Bacteria</taxon>
        <taxon>Pseudomonadati</taxon>
        <taxon>Pseudomonadota</taxon>
        <taxon>Gammaproteobacteria</taxon>
        <taxon>Vibrionales</taxon>
        <taxon>Vibrionaceae</taxon>
        <taxon>Photobacterium</taxon>
    </lineage>
</organism>
<name>A0A2T3NZQ1_9GAMM</name>
<dbReference type="OrthoDB" id="6400666at2"/>
<protein>
    <recommendedName>
        <fullName evidence="4">Porin</fullName>
    </recommendedName>
</protein>
<dbReference type="Proteomes" id="UP000241771">
    <property type="component" value="Unassembled WGS sequence"/>
</dbReference>
<proteinExistence type="predicted"/>
<gene>
    <name evidence="2" type="ORF">C9I98_00335</name>
</gene>
<evidence type="ECO:0000313" key="2">
    <source>
        <dbReference type="EMBL" id="PSW21751.1"/>
    </source>
</evidence>
<evidence type="ECO:0008006" key="4">
    <source>
        <dbReference type="Google" id="ProtNLM"/>
    </source>
</evidence>
<dbReference type="EMBL" id="PYMA01000001">
    <property type="protein sequence ID" value="PSW21751.1"/>
    <property type="molecule type" value="Genomic_DNA"/>
</dbReference>
<reference evidence="2 3" key="1">
    <citation type="submission" date="2018-01" db="EMBL/GenBank/DDBJ databases">
        <title>Whole genome sequencing of Histamine producing bacteria.</title>
        <authorList>
            <person name="Butler K."/>
        </authorList>
    </citation>
    <scope>NUCLEOTIDE SEQUENCE [LARGE SCALE GENOMIC DNA]</scope>
    <source>
        <strain evidence="2 3">DSM 100436</strain>
    </source>
</reference>
<dbReference type="AlphaFoldDB" id="A0A2T3NZQ1"/>
<dbReference type="RefSeq" id="WP_036822177.1">
    <property type="nucleotide sequence ID" value="NZ_JGVO01000383.1"/>
</dbReference>
<evidence type="ECO:0000313" key="3">
    <source>
        <dbReference type="Proteomes" id="UP000241771"/>
    </source>
</evidence>
<feature type="chain" id="PRO_5015407448" description="Porin" evidence="1">
    <location>
        <begin position="21"/>
        <end position="259"/>
    </location>
</feature>
<keyword evidence="3" id="KW-1185">Reference proteome</keyword>
<evidence type="ECO:0000256" key="1">
    <source>
        <dbReference type="SAM" id="SignalP"/>
    </source>
</evidence>
<sequence>MKKFALLAPLAACLAAPVMAEEEQVIDPADVTKVYTQSALMFSGNSEVQWQGQIAGGLENGQQFALLSEATFDNKDNDENKFGLDYQTSRTQYFHVFNTGSSTLPKLGASLDYVNTRTNSVKNDLLSIGAVAAINPAYTGGLLVFPRAGVMTGSMEVLDAGMNGKDDLTGYSLGLITAVYLGDGGSYLSVMPEWQDLSGDEIEMQNLSIKASINVPLNSARTWWLNTRYDFTKSDLEVNGTDLSGDWETQAWLGVRHYF</sequence>
<keyword evidence="1" id="KW-0732">Signal</keyword>
<comment type="caution">
    <text evidence="2">The sequence shown here is derived from an EMBL/GenBank/DDBJ whole genome shotgun (WGS) entry which is preliminary data.</text>
</comment>